<dbReference type="PANTHER" id="PTHR19143:SF458">
    <property type="entry name" value="FIBRINOGEN C-TERMINAL DOMAIN-CONTAINING PROTEIN-RELATED"/>
    <property type="match status" value="1"/>
</dbReference>
<dbReference type="SMART" id="SM00186">
    <property type="entry name" value="FBG"/>
    <property type="match status" value="1"/>
</dbReference>
<proteinExistence type="predicted"/>
<accession>A0AAV4EP06</accession>
<evidence type="ECO:0000256" key="1">
    <source>
        <dbReference type="ARBA" id="ARBA00023157"/>
    </source>
</evidence>
<dbReference type="Gene3D" id="3.90.215.10">
    <property type="entry name" value="Gamma Fibrinogen, chain A, domain 1"/>
    <property type="match status" value="1"/>
</dbReference>
<protein>
    <submittedName>
        <fullName evidence="3">Fibrinogen C domain-containing 1</fullName>
    </submittedName>
</protein>
<dbReference type="InterPro" id="IPR014716">
    <property type="entry name" value="Fibrinogen_a/b/g_C_1"/>
</dbReference>
<evidence type="ECO:0000313" key="3">
    <source>
        <dbReference type="EMBL" id="GFR62165.1"/>
    </source>
</evidence>
<dbReference type="Proteomes" id="UP000762676">
    <property type="component" value="Unassembled WGS sequence"/>
</dbReference>
<gene>
    <name evidence="3" type="ORF">ElyMa_001864800</name>
</gene>
<dbReference type="AlphaFoldDB" id="A0AAV4EP06"/>
<dbReference type="PROSITE" id="PS00514">
    <property type="entry name" value="FIBRINOGEN_C_1"/>
    <property type="match status" value="1"/>
</dbReference>
<keyword evidence="1" id="KW-1015">Disulfide bond</keyword>
<dbReference type="PANTHER" id="PTHR19143">
    <property type="entry name" value="FIBRINOGEN/TENASCIN/ANGIOPOEITIN"/>
    <property type="match status" value="1"/>
</dbReference>
<dbReference type="InterPro" id="IPR050373">
    <property type="entry name" value="Fibrinogen_C-term_domain"/>
</dbReference>
<comment type="caution">
    <text evidence="3">The sequence shown here is derived from an EMBL/GenBank/DDBJ whole genome shotgun (WGS) entry which is preliminary data.</text>
</comment>
<dbReference type="InterPro" id="IPR036056">
    <property type="entry name" value="Fibrinogen-like_C"/>
</dbReference>
<evidence type="ECO:0000259" key="2">
    <source>
        <dbReference type="PROSITE" id="PS51406"/>
    </source>
</evidence>
<dbReference type="EMBL" id="BMAT01003780">
    <property type="protein sequence ID" value="GFR62165.1"/>
    <property type="molecule type" value="Genomic_DNA"/>
</dbReference>
<keyword evidence="4" id="KW-1185">Reference proteome</keyword>
<dbReference type="Pfam" id="PF00147">
    <property type="entry name" value="Fibrinogen_C"/>
    <property type="match status" value="1"/>
</dbReference>
<feature type="domain" description="Fibrinogen C-terminal" evidence="2">
    <location>
        <begin position="161"/>
        <end position="253"/>
    </location>
</feature>
<dbReference type="InterPro" id="IPR002181">
    <property type="entry name" value="Fibrinogen_a/b/g_C_dom"/>
</dbReference>
<dbReference type="InterPro" id="IPR020837">
    <property type="entry name" value="Fibrinogen_CS"/>
</dbReference>
<name>A0AAV4EP06_9GAST</name>
<organism evidence="3 4">
    <name type="scientific">Elysia marginata</name>
    <dbReference type="NCBI Taxonomy" id="1093978"/>
    <lineage>
        <taxon>Eukaryota</taxon>
        <taxon>Metazoa</taxon>
        <taxon>Spiralia</taxon>
        <taxon>Lophotrochozoa</taxon>
        <taxon>Mollusca</taxon>
        <taxon>Gastropoda</taxon>
        <taxon>Heterobranchia</taxon>
        <taxon>Euthyneura</taxon>
        <taxon>Panpulmonata</taxon>
        <taxon>Sacoglossa</taxon>
        <taxon>Placobranchoidea</taxon>
        <taxon>Plakobranchidae</taxon>
        <taxon>Elysia</taxon>
    </lineage>
</organism>
<reference evidence="3 4" key="1">
    <citation type="journal article" date="2021" name="Elife">
        <title>Chloroplast acquisition without the gene transfer in kleptoplastic sea slugs, Plakobranchus ocellatus.</title>
        <authorList>
            <person name="Maeda T."/>
            <person name="Takahashi S."/>
            <person name="Yoshida T."/>
            <person name="Shimamura S."/>
            <person name="Takaki Y."/>
            <person name="Nagai Y."/>
            <person name="Toyoda A."/>
            <person name="Suzuki Y."/>
            <person name="Arimoto A."/>
            <person name="Ishii H."/>
            <person name="Satoh N."/>
            <person name="Nishiyama T."/>
            <person name="Hasebe M."/>
            <person name="Maruyama T."/>
            <person name="Minagawa J."/>
            <person name="Obokata J."/>
            <person name="Shigenobu S."/>
        </authorList>
    </citation>
    <scope>NUCLEOTIDE SEQUENCE [LARGE SCALE GENOMIC DNA]</scope>
</reference>
<sequence>MSLYKAVSQDQTISEVGEPRELRHLATVSLSKPNLEQVSNGIKVNGNFLGGRATLRVQLSKQTDCMAEYTCEVKEVDSQGKELRSSSRLLQQQDQTHMNGLDVGLTSSLFMRLFSLVQGLDVKLTIAENYLKDKLNSVEVQSLEITNKIRILENSLETGKSNNFALTIGAYSGTAGDSLTGHNGMQFSTHDKDNDKGSGSCARSYLGAWWYGYCHSSNLNGKWQAGSDKGPRWSSFTGQDAASFTEMKIRHLGF</sequence>
<dbReference type="GO" id="GO:0005615">
    <property type="term" value="C:extracellular space"/>
    <property type="evidence" value="ECO:0007669"/>
    <property type="project" value="TreeGrafter"/>
</dbReference>
<dbReference type="PROSITE" id="PS51406">
    <property type="entry name" value="FIBRINOGEN_C_2"/>
    <property type="match status" value="1"/>
</dbReference>
<dbReference type="SUPFAM" id="SSF56496">
    <property type="entry name" value="Fibrinogen C-terminal domain-like"/>
    <property type="match status" value="1"/>
</dbReference>
<evidence type="ECO:0000313" key="4">
    <source>
        <dbReference type="Proteomes" id="UP000762676"/>
    </source>
</evidence>